<accession>A0A8S1Q1F1</accession>
<proteinExistence type="predicted"/>
<evidence type="ECO:0000313" key="2">
    <source>
        <dbReference type="Proteomes" id="UP000692954"/>
    </source>
</evidence>
<reference evidence="1" key="1">
    <citation type="submission" date="2021-01" db="EMBL/GenBank/DDBJ databases">
        <authorList>
            <consortium name="Genoscope - CEA"/>
            <person name="William W."/>
        </authorList>
    </citation>
    <scope>NUCLEOTIDE SEQUENCE</scope>
</reference>
<sequence>MMDNCSMIQLVNQLFIYKNSEAYMIQQSSKLQKNIILMELTLIQGKIIRILIINIQRTQIIFIKFKESCYQSDFIILNLSTCQLNCLTCLIGGTGLECLQCQNDYILIKGDQINRKSYFTLNKRIFSTLIEFVSLQIIQLIKISAKSVLLSTVYYVLDTKVTIKILVLYNLNMQQLKIIWKISNVHFTKIITFLILQLTFAQFKNLNQKVVNVYLSVLDNQERSTLSINDDFTIAPGIIYCQNYMLIMFIKYQVSYLKWKSRIQSFVLQFISTLNIDAYQKQIFPQEIENQYCYSDCLVCGQVSYNFSEYVAQITSNNQLRLRMLKIMRIVHSFVKFVFFAKKKKLNILITEENLLFTKKLLNLILNPAIYFDPYNQVTRYCLN</sequence>
<protein>
    <submittedName>
        <fullName evidence="1">Uncharacterized protein</fullName>
    </submittedName>
</protein>
<comment type="caution">
    <text evidence="1">The sequence shown here is derived from an EMBL/GenBank/DDBJ whole genome shotgun (WGS) entry which is preliminary data.</text>
</comment>
<gene>
    <name evidence="1" type="ORF">PSON_ATCC_30995.1.T0910164</name>
</gene>
<dbReference type="Proteomes" id="UP000692954">
    <property type="component" value="Unassembled WGS sequence"/>
</dbReference>
<evidence type="ECO:0000313" key="1">
    <source>
        <dbReference type="EMBL" id="CAD8108623.1"/>
    </source>
</evidence>
<keyword evidence="2" id="KW-1185">Reference proteome</keyword>
<organism evidence="1 2">
    <name type="scientific">Paramecium sonneborni</name>
    <dbReference type="NCBI Taxonomy" id="65129"/>
    <lineage>
        <taxon>Eukaryota</taxon>
        <taxon>Sar</taxon>
        <taxon>Alveolata</taxon>
        <taxon>Ciliophora</taxon>
        <taxon>Intramacronucleata</taxon>
        <taxon>Oligohymenophorea</taxon>
        <taxon>Peniculida</taxon>
        <taxon>Parameciidae</taxon>
        <taxon>Paramecium</taxon>
    </lineage>
</organism>
<dbReference type="AlphaFoldDB" id="A0A8S1Q1F1"/>
<name>A0A8S1Q1F1_9CILI</name>
<dbReference type="EMBL" id="CAJJDN010000091">
    <property type="protein sequence ID" value="CAD8108623.1"/>
    <property type="molecule type" value="Genomic_DNA"/>
</dbReference>